<dbReference type="InterPro" id="IPR039421">
    <property type="entry name" value="Type_1_exporter"/>
</dbReference>
<keyword evidence="5 7" id="KW-1133">Transmembrane helix</keyword>
<dbReference type="CDD" id="cd18576">
    <property type="entry name" value="ABC_6TM_bac_exporter_ABCB8_10_like"/>
    <property type="match status" value="1"/>
</dbReference>
<feature type="transmembrane region" description="Helical" evidence="7">
    <location>
        <begin position="14"/>
        <end position="36"/>
    </location>
</feature>
<dbReference type="PANTHER" id="PTHR43394">
    <property type="entry name" value="ATP-DEPENDENT PERMEASE MDL1, MITOCHONDRIAL"/>
    <property type="match status" value="1"/>
</dbReference>
<evidence type="ECO:0000313" key="10">
    <source>
        <dbReference type="EMBL" id="MDT7043233.1"/>
    </source>
</evidence>
<dbReference type="GO" id="GO:0005524">
    <property type="term" value="F:ATP binding"/>
    <property type="evidence" value="ECO:0007669"/>
    <property type="project" value="UniProtKB-KW"/>
</dbReference>
<gene>
    <name evidence="10" type="ORF">PPG34_12805</name>
</gene>
<dbReference type="InterPro" id="IPR011527">
    <property type="entry name" value="ABC1_TM_dom"/>
</dbReference>
<evidence type="ECO:0000256" key="3">
    <source>
        <dbReference type="ARBA" id="ARBA00022741"/>
    </source>
</evidence>
<keyword evidence="2 7" id="KW-0812">Transmembrane</keyword>
<dbReference type="InterPro" id="IPR027417">
    <property type="entry name" value="P-loop_NTPase"/>
</dbReference>
<feature type="transmembrane region" description="Helical" evidence="7">
    <location>
        <begin position="275"/>
        <end position="296"/>
    </location>
</feature>
<dbReference type="InterPro" id="IPR017871">
    <property type="entry name" value="ABC_transporter-like_CS"/>
</dbReference>
<dbReference type="PROSITE" id="PS50929">
    <property type="entry name" value="ABC_TM1F"/>
    <property type="match status" value="1"/>
</dbReference>
<dbReference type="EMBL" id="JAQOUE010000001">
    <property type="protein sequence ID" value="MDT7043233.1"/>
    <property type="molecule type" value="Genomic_DNA"/>
</dbReference>
<dbReference type="InterPro" id="IPR036640">
    <property type="entry name" value="ABC1_TM_sf"/>
</dbReference>
<evidence type="ECO:0000259" key="8">
    <source>
        <dbReference type="PROSITE" id="PS50893"/>
    </source>
</evidence>
<dbReference type="PROSITE" id="PS00211">
    <property type="entry name" value="ABC_TRANSPORTER_1"/>
    <property type="match status" value="1"/>
</dbReference>
<dbReference type="InterPro" id="IPR003593">
    <property type="entry name" value="AAA+_ATPase"/>
</dbReference>
<keyword evidence="11" id="KW-1185">Reference proteome</keyword>
<evidence type="ECO:0000256" key="2">
    <source>
        <dbReference type="ARBA" id="ARBA00022692"/>
    </source>
</evidence>
<feature type="transmembrane region" description="Helical" evidence="7">
    <location>
        <begin position="57"/>
        <end position="79"/>
    </location>
</feature>
<keyword evidence="6 7" id="KW-0472">Membrane</keyword>
<dbReference type="Pfam" id="PF00664">
    <property type="entry name" value="ABC_membrane"/>
    <property type="match status" value="1"/>
</dbReference>
<sequence length="585" mass="64810">MSLFSRFFPFLRPYLSQMVGAGVMVMGVAALNLILLRMAGTLWDIVTVQRDVDLMTNTIIIFLGIAVAQSGLAMGQSYVTTQISQHIMADFRTNLFDHLQQLSLKFFAKRRTGEILSRLMNDVGVIQTLVTETPIDSAKHLVTFIGGIGFLLYMNWQLCLLILLLLPALVFVARLFGKRLKALSTNIQDQTAALTTLIEEVISGIRVVKSFVQTSREHSRFGKALQALVGMTLRRAAILSVFIPTITLLTFMMAGMVLWYGGKQVIDASMTPGDLLAFVLFAGILIGPFGSAARLFSQIKEAQGAMQRVFELLDTQPEVMEQPQAITLPTVQGHIQFSNVSFAYDPRQLVLSDLSFEIKPGEFIAFVGPTGSGKSTIANLVHRFYDPTSGSITIDGHDLREVSLHSLYRQIALVPQETILFGETIFENIRYGRDTALEEDVIQASQAANAHDFIMGLPDGYQTMIGEKGINLSGGQRQRIAIARAIIKNPRLLILDEATSALDSESEQLVQQALNRLFAGRTTLVIAHRLTTIQEANRIFVLNKGVIVEAGTHASLLQREGLYRHLYTLRMAELEESTESQVEER</sequence>
<dbReference type="PANTHER" id="PTHR43394:SF1">
    <property type="entry name" value="ATP-BINDING CASSETTE SUB-FAMILY B MEMBER 10, MITOCHONDRIAL"/>
    <property type="match status" value="1"/>
</dbReference>
<evidence type="ECO:0000259" key="9">
    <source>
        <dbReference type="PROSITE" id="PS50929"/>
    </source>
</evidence>
<protein>
    <submittedName>
        <fullName evidence="10">ABC transporter ATP-binding protein</fullName>
    </submittedName>
</protein>
<dbReference type="SMART" id="SM00382">
    <property type="entry name" value="AAA"/>
    <property type="match status" value="1"/>
</dbReference>
<feature type="transmembrane region" description="Helical" evidence="7">
    <location>
        <begin position="236"/>
        <end position="260"/>
    </location>
</feature>
<keyword evidence="4 10" id="KW-0067">ATP-binding</keyword>
<evidence type="ECO:0000313" key="11">
    <source>
        <dbReference type="Proteomes" id="UP001250932"/>
    </source>
</evidence>
<dbReference type="SUPFAM" id="SSF90123">
    <property type="entry name" value="ABC transporter transmembrane region"/>
    <property type="match status" value="1"/>
</dbReference>
<dbReference type="CDD" id="cd03249">
    <property type="entry name" value="ABC_MTABC3_MDL1_MDL2"/>
    <property type="match status" value="1"/>
</dbReference>
<feature type="domain" description="ABC transporter" evidence="8">
    <location>
        <begin position="335"/>
        <end position="569"/>
    </location>
</feature>
<comment type="caution">
    <text evidence="10">The sequence shown here is derived from an EMBL/GenBank/DDBJ whole genome shotgun (WGS) entry which is preliminary data.</text>
</comment>
<reference evidence="10 11" key="1">
    <citation type="journal article" date="2023" name="ISME J.">
        <title>Cultivation and genomic characterization of novel and ubiquitous marine nitrite-oxidizing bacteria from the Nitrospirales.</title>
        <authorList>
            <person name="Mueller A.J."/>
            <person name="Daebeler A."/>
            <person name="Herbold C.W."/>
            <person name="Kirkegaard R.H."/>
            <person name="Daims H."/>
        </authorList>
    </citation>
    <scope>NUCLEOTIDE SEQUENCE [LARGE SCALE GENOMIC DNA]</scope>
    <source>
        <strain evidence="10 11">EB</strain>
    </source>
</reference>
<comment type="subcellular location">
    <subcellularLocation>
        <location evidence="1">Cell membrane</location>
        <topology evidence="1">Multi-pass membrane protein</topology>
    </subcellularLocation>
</comment>
<dbReference type="InterPro" id="IPR003439">
    <property type="entry name" value="ABC_transporter-like_ATP-bd"/>
</dbReference>
<dbReference type="PROSITE" id="PS50893">
    <property type="entry name" value="ABC_TRANSPORTER_2"/>
    <property type="match status" value="1"/>
</dbReference>
<evidence type="ECO:0000256" key="7">
    <source>
        <dbReference type="SAM" id="Phobius"/>
    </source>
</evidence>
<evidence type="ECO:0000256" key="6">
    <source>
        <dbReference type="ARBA" id="ARBA00023136"/>
    </source>
</evidence>
<feature type="transmembrane region" description="Helical" evidence="7">
    <location>
        <begin position="154"/>
        <end position="176"/>
    </location>
</feature>
<dbReference type="SUPFAM" id="SSF52540">
    <property type="entry name" value="P-loop containing nucleoside triphosphate hydrolases"/>
    <property type="match status" value="1"/>
</dbReference>
<evidence type="ECO:0000256" key="1">
    <source>
        <dbReference type="ARBA" id="ARBA00004651"/>
    </source>
</evidence>
<proteinExistence type="predicted"/>
<dbReference type="Proteomes" id="UP001250932">
    <property type="component" value="Unassembled WGS sequence"/>
</dbReference>
<dbReference type="RefSeq" id="WP_313833759.1">
    <property type="nucleotide sequence ID" value="NZ_JAQOUE010000001.1"/>
</dbReference>
<organism evidence="10 11">
    <name type="scientific">Candidatus Nitronereus thalassa</name>
    <dbReference type="NCBI Taxonomy" id="3020898"/>
    <lineage>
        <taxon>Bacteria</taxon>
        <taxon>Pseudomonadati</taxon>
        <taxon>Nitrospirota</taxon>
        <taxon>Nitrospiria</taxon>
        <taxon>Nitrospirales</taxon>
        <taxon>Nitrospiraceae</taxon>
        <taxon>Candidatus Nitronereus</taxon>
    </lineage>
</organism>
<accession>A0ABU3KA09</accession>
<evidence type="ECO:0000256" key="5">
    <source>
        <dbReference type="ARBA" id="ARBA00022989"/>
    </source>
</evidence>
<dbReference type="Gene3D" id="1.20.1560.10">
    <property type="entry name" value="ABC transporter type 1, transmembrane domain"/>
    <property type="match status" value="1"/>
</dbReference>
<dbReference type="Pfam" id="PF00005">
    <property type="entry name" value="ABC_tran"/>
    <property type="match status" value="1"/>
</dbReference>
<feature type="domain" description="ABC transmembrane type-1" evidence="9">
    <location>
        <begin position="19"/>
        <end position="301"/>
    </location>
</feature>
<name>A0ABU3KA09_9BACT</name>
<dbReference type="Gene3D" id="3.40.50.300">
    <property type="entry name" value="P-loop containing nucleotide triphosphate hydrolases"/>
    <property type="match status" value="1"/>
</dbReference>
<evidence type="ECO:0000256" key="4">
    <source>
        <dbReference type="ARBA" id="ARBA00022840"/>
    </source>
</evidence>
<keyword evidence="3" id="KW-0547">Nucleotide-binding</keyword>